<comment type="similarity">
    <text evidence="1">Belongs to the acyl-ACP thioesterase family.</text>
</comment>
<keyword evidence="6" id="KW-0443">Lipid metabolism</keyword>
<dbReference type="InterPro" id="IPR029069">
    <property type="entry name" value="HotDog_dom_sf"/>
</dbReference>
<proteinExistence type="inferred from homology"/>
<dbReference type="PANTHER" id="PTHR31727:SF6">
    <property type="entry name" value="OLEOYL-ACYL CARRIER PROTEIN THIOESTERASE 1, CHLOROPLASTIC"/>
    <property type="match status" value="1"/>
</dbReference>
<dbReference type="InterPro" id="IPR045023">
    <property type="entry name" value="FATA/B"/>
</dbReference>
<dbReference type="InterPro" id="IPR049427">
    <property type="entry name" value="Acyl-ACP_TE_C"/>
</dbReference>
<dbReference type="InterPro" id="IPR002864">
    <property type="entry name" value="Acyl-ACP_thioesterase_NHD"/>
</dbReference>
<evidence type="ECO:0000259" key="8">
    <source>
        <dbReference type="Pfam" id="PF01643"/>
    </source>
</evidence>
<evidence type="ECO:0000313" key="10">
    <source>
        <dbReference type="EMBL" id="BDC99739.1"/>
    </source>
</evidence>
<dbReference type="Gene3D" id="3.10.129.10">
    <property type="entry name" value="Hotdog Thioesterase"/>
    <property type="match status" value="1"/>
</dbReference>
<feature type="domain" description="Acyl-ACP thioesterase-like C-terminal" evidence="9">
    <location>
        <begin position="158"/>
        <end position="248"/>
    </location>
</feature>
<organism evidence="10 11">
    <name type="scientific">Persicobacter psychrovividus</name>
    <dbReference type="NCBI Taxonomy" id="387638"/>
    <lineage>
        <taxon>Bacteria</taxon>
        <taxon>Pseudomonadati</taxon>
        <taxon>Bacteroidota</taxon>
        <taxon>Cytophagia</taxon>
        <taxon>Cytophagales</taxon>
        <taxon>Persicobacteraceae</taxon>
        <taxon>Persicobacter</taxon>
    </lineage>
</organism>
<evidence type="ECO:0000256" key="3">
    <source>
        <dbReference type="ARBA" id="ARBA00022801"/>
    </source>
</evidence>
<name>A0ABN6L972_9BACT</name>
<evidence type="ECO:0000256" key="2">
    <source>
        <dbReference type="ARBA" id="ARBA00022516"/>
    </source>
</evidence>
<evidence type="ECO:0000256" key="1">
    <source>
        <dbReference type="ARBA" id="ARBA00006500"/>
    </source>
</evidence>
<dbReference type="Proteomes" id="UP001354989">
    <property type="component" value="Chromosome"/>
</dbReference>
<evidence type="ECO:0000256" key="7">
    <source>
        <dbReference type="ARBA" id="ARBA00023160"/>
    </source>
</evidence>
<keyword evidence="3" id="KW-0378">Hydrolase</keyword>
<gene>
    <name evidence="10" type="ORF">PEPS_20200</name>
</gene>
<reference evidence="10 11" key="1">
    <citation type="submission" date="2021-12" db="EMBL/GenBank/DDBJ databases">
        <title>Genome sequencing of bacteria with rrn-lacking chromosome and rrn-plasmid.</title>
        <authorList>
            <person name="Anda M."/>
            <person name="Iwasaki W."/>
        </authorList>
    </citation>
    <scope>NUCLEOTIDE SEQUENCE [LARGE SCALE GENOMIC DNA]</scope>
    <source>
        <strain evidence="10 11">NBRC 101262</strain>
    </source>
</reference>
<keyword evidence="2" id="KW-0444">Lipid biosynthesis</keyword>
<evidence type="ECO:0000313" key="11">
    <source>
        <dbReference type="Proteomes" id="UP001354989"/>
    </source>
</evidence>
<evidence type="ECO:0000256" key="6">
    <source>
        <dbReference type="ARBA" id="ARBA00023098"/>
    </source>
</evidence>
<dbReference type="CDD" id="cd00586">
    <property type="entry name" value="4HBT"/>
    <property type="match status" value="1"/>
</dbReference>
<evidence type="ECO:0000256" key="4">
    <source>
        <dbReference type="ARBA" id="ARBA00022832"/>
    </source>
</evidence>
<feature type="domain" description="Acyl-ACP thioesterase N-terminal hotdog" evidence="8">
    <location>
        <begin position="9"/>
        <end position="126"/>
    </location>
</feature>
<sequence length="263" mass="30276">MKEIEGIWQEAHRIQAHECDPFGFVRPIVIADILQEGASNHAIYRGFGFDDMLKEGKLWVLSRIEITFLELPKWRDCLKLKTWVKNYQRSFSHRDFEIYNASGECIIKATSLWVMIDHANRRPTTIGTVAEKMPAFPEKHGIERSPVRVKAVSTEKPYVFGVRYGEIDLNNHVNNTKYLQWAIDSLSEEVWQTHRLSSITANYLTETRLKDKVEVHTITEQEGEGLCVFTSLTNQNQGKNACQIETHWVPAHKEYASKSAAKA</sequence>
<dbReference type="RefSeq" id="WP_332919896.1">
    <property type="nucleotide sequence ID" value="NZ_AP025292.1"/>
</dbReference>
<keyword evidence="4" id="KW-0276">Fatty acid metabolism</keyword>
<dbReference type="Pfam" id="PF20791">
    <property type="entry name" value="Acyl-ACP_TE_C"/>
    <property type="match status" value="1"/>
</dbReference>
<dbReference type="EMBL" id="AP025292">
    <property type="protein sequence ID" value="BDC99739.1"/>
    <property type="molecule type" value="Genomic_DNA"/>
</dbReference>
<dbReference type="PANTHER" id="PTHR31727">
    <property type="entry name" value="OLEOYL-ACYL CARRIER PROTEIN THIOESTERASE 1, CHLOROPLASTIC"/>
    <property type="match status" value="1"/>
</dbReference>
<dbReference type="SUPFAM" id="SSF54637">
    <property type="entry name" value="Thioesterase/thiol ester dehydrase-isomerase"/>
    <property type="match status" value="2"/>
</dbReference>
<accession>A0ABN6L972</accession>
<protein>
    <submittedName>
        <fullName evidence="10">Acyl-ACP thioesterase</fullName>
    </submittedName>
</protein>
<keyword evidence="7" id="KW-0275">Fatty acid biosynthesis</keyword>
<evidence type="ECO:0000259" key="9">
    <source>
        <dbReference type="Pfam" id="PF20791"/>
    </source>
</evidence>
<keyword evidence="11" id="KW-1185">Reference proteome</keyword>
<evidence type="ECO:0000256" key="5">
    <source>
        <dbReference type="ARBA" id="ARBA00022946"/>
    </source>
</evidence>
<dbReference type="Pfam" id="PF01643">
    <property type="entry name" value="Acyl-ACP_TE"/>
    <property type="match status" value="1"/>
</dbReference>
<keyword evidence="5" id="KW-0809">Transit peptide</keyword>